<reference evidence="1 2" key="1">
    <citation type="journal article" date="2013" name="Curr. Biol.">
        <title>The Genome of the Foraminiferan Reticulomyxa filosa.</title>
        <authorList>
            <person name="Glockner G."/>
            <person name="Hulsmann N."/>
            <person name="Schleicher M."/>
            <person name="Noegel A.A."/>
            <person name="Eichinger L."/>
            <person name="Gallinger C."/>
            <person name="Pawlowski J."/>
            <person name="Sierra R."/>
            <person name="Euteneuer U."/>
            <person name="Pillet L."/>
            <person name="Moustafa A."/>
            <person name="Platzer M."/>
            <person name="Groth M."/>
            <person name="Szafranski K."/>
            <person name="Schliwa M."/>
        </authorList>
    </citation>
    <scope>NUCLEOTIDE SEQUENCE [LARGE SCALE GENOMIC DNA]</scope>
</reference>
<dbReference type="EMBL" id="ASPP01009052">
    <property type="protein sequence ID" value="ETO24675.1"/>
    <property type="molecule type" value="Genomic_DNA"/>
</dbReference>
<dbReference type="Proteomes" id="UP000023152">
    <property type="component" value="Unassembled WGS sequence"/>
</dbReference>
<proteinExistence type="predicted"/>
<gene>
    <name evidence="1" type="ORF">RFI_12483</name>
</gene>
<comment type="caution">
    <text evidence="1">The sequence shown here is derived from an EMBL/GenBank/DDBJ whole genome shotgun (WGS) entry which is preliminary data.</text>
</comment>
<dbReference type="AlphaFoldDB" id="X6NEC0"/>
<accession>X6NEC0</accession>
<keyword evidence="2" id="KW-1185">Reference proteome</keyword>
<evidence type="ECO:0000313" key="2">
    <source>
        <dbReference type="Proteomes" id="UP000023152"/>
    </source>
</evidence>
<name>X6NEC0_RETFI</name>
<evidence type="ECO:0000313" key="1">
    <source>
        <dbReference type="EMBL" id="ETO24675.1"/>
    </source>
</evidence>
<sequence>MITPKETEDNEINFQKMVISKGAHAAITEIGPIKTEIGHVTIQGGTKSVKGMETKTEVTECREVETKITIVDNHSRGVNEIITTNEEAEMQCISLIQGRIVDQSDIAIKEMDDKRYDPFVVAFLKEEFAADKTNNVESEKKVLPQQVPIHNMLIFFFDLYLVFVVDFEFEEII</sequence>
<protein>
    <submittedName>
        <fullName evidence="1">Uncharacterized protein</fullName>
    </submittedName>
</protein>
<organism evidence="1 2">
    <name type="scientific">Reticulomyxa filosa</name>
    <dbReference type="NCBI Taxonomy" id="46433"/>
    <lineage>
        <taxon>Eukaryota</taxon>
        <taxon>Sar</taxon>
        <taxon>Rhizaria</taxon>
        <taxon>Retaria</taxon>
        <taxon>Foraminifera</taxon>
        <taxon>Monothalamids</taxon>
        <taxon>Reticulomyxidae</taxon>
        <taxon>Reticulomyxa</taxon>
    </lineage>
</organism>